<dbReference type="Gene3D" id="1.25.40.10">
    <property type="entry name" value="Tetratricopeptide repeat domain"/>
    <property type="match status" value="4"/>
</dbReference>
<dbReference type="FunFam" id="1.25.40.10:FF:000366">
    <property type="entry name" value="Pentatricopeptide (PPR) repeat-containing protein"/>
    <property type="match status" value="1"/>
</dbReference>
<evidence type="ECO:0000256" key="2">
    <source>
        <dbReference type="PROSITE-ProRule" id="PRU00708"/>
    </source>
</evidence>
<feature type="repeat" description="PPR" evidence="2">
    <location>
        <begin position="69"/>
        <end position="99"/>
    </location>
</feature>
<feature type="repeat" description="PPR" evidence="2">
    <location>
        <begin position="100"/>
        <end position="134"/>
    </location>
</feature>
<dbReference type="EMBL" id="KI392078">
    <property type="protein sequence ID" value="ERN18796.1"/>
    <property type="molecule type" value="Genomic_DNA"/>
</dbReference>
<dbReference type="PANTHER" id="PTHR24015">
    <property type="entry name" value="OS07G0578800 PROTEIN-RELATED"/>
    <property type="match status" value="1"/>
</dbReference>
<dbReference type="FunFam" id="1.25.40.10:FF:000073">
    <property type="entry name" value="Pentatricopeptide repeat-containing protein chloroplastic"/>
    <property type="match status" value="1"/>
</dbReference>
<sequence>MWNGLMASYSKNQLYSETLELFQQLQKLSWPKPDNYTFPSVLKSCAGLKMIKFGENIHGFLIKSGFEHDIVVMSSLMGVYCKSENFIDACQVFNEMPERDVASWNTMLSCYYQDGQCEKALEFFEKMRSAGVKPNSVTFTIAFSACARLLALDRGKDFHESIMNSEIYLDVFLGSAIVDMYAKCGCLGMSRKVFEAMPTKNVVSFNSIISGCAMNGDTDSCMELFIRMEMEGLKPNSTTLTGLLAACTRTSFLQLGKFIHGYVIKNGIDNDVFIGCALIDLYFKCGNIKHAELLFLKMPKNNVVVWNVMVSGYVTRGHYNEALEIFEGMRKSNIQADAVTFSSVLSACSQIASHQKGKEIHHYIIEKELESDLMVGGALIDMYAKCGLVEEAHHVFERLPDRDVVSWTAMIEAYGSNGLANDALKLFERMSQSNVKPDNVTFLSVLSACSHGGLVHEGCGYFKRMEMEYGISPSLEHYSCMIDLLGRAGKLHEAYEIFKSIPMKTDVGLLGAMLSACNIHGNLELGTEIGDLLLEKDPDDASIYIILSNMYAKAGRWEEMGKLRREMRERGVKKNPGCSWIEGDERMHIFFVGDKSHPQYKTIHECLKSLMLQIKKAGYSPNLFSSKTGS</sequence>
<reference evidence="4" key="1">
    <citation type="journal article" date="2013" name="Science">
        <title>The Amborella genome and the evolution of flowering plants.</title>
        <authorList>
            <consortium name="Amborella Genome Project"/>
        </authorList>
    </citation>
    <scope>NUCLEOTIDE SEQUENCE [LARGE SCALE GENOMIC DNA]</scope>
</reference>
<dbReference type="Gramene" id="ERN18796">
    <property type="protein sequence ID" value="ERN18796"/>
    <property type="gene ID" value="AMTR_s00067p00084250"/>
</dbReference>
<keyword evidence="1" id="KW-0677">Repeat</keyword>
<feature type="repeat" description="PPR" evidence="2">
    <location>
        <begin position="302"/>
        <end position="336"/>
    </location>
</feature>
<dbReference type="InterPro" id="IPR046849">
    <property type="entry name" value="E2_motif"/>
</dbReference>
<dbReference type="Pfam" id="PF20430">
    <property type="entry name" value="Eplus_motif"/>
    <property type="match status" value="1"/>
</dbReference>
<evidence type="ECO:0000256" key="1">
    <source>
        <dbReference type="ARBA" id="ARBA00022737"/>
    </source>
</evidence>
<dbReference type="PROSITE" id="PS51375">
    <property type="entry name" value="PPR"/>
    <property type="match status" value="6"/>
</dbReference>
<dbReference type="HOGENOM" id="CLU_002706_0_1_1"/>
<dbReference type="Proteomes" id="UP000017836">
    <property type="component" value="Unassembled WGS sequence"/>
</dbReference>
<dbReference type="InterPro" id="IPR046960">
    <property type="entry name" value="PPR_At4g14850-like_plant"/>
</dbReference>
<dbReference type="AlphaFoldDB" id="U5CZK2"/>
<keyword evidence="4" id="KW-1185">Reference proteome</keyword>
<dbReference type="Pfam" id="PF01535">
    <property type="entry name" value="PPR"/>
    <property type="match status" value="2"/>
</dbReference>
<evidence type="ECO:0000313" key="4">
    <source>
        <dbReference type="Proteomes" id="UP000017836"/>
    </source>
</evidence>
<dbReference type="NCBIfam" id="TIGR00756">
    <property type="entry name" value="PPR"/>
    <property type="match status" value="8"/>
</dbReference>
<dbReference type="InterPro" id="IPR011990">
    <property type="entry name" value="TPR-like_helical_dom_sf"/>
</dbReference>
<dbReference type="FunFam" id="1.25.40.10:FF:000031">
    <property type="entry name" value="Pentatricopeptide repeat-containing protein mitochondrial"/>
    <property type="match status" value="2"/>
</dbReference>
<feature type="repeat" description="PPR" evidence="2">
    <location>
        <begin position="403"/>
        <end position="437"/>
    </location>
</feature>
<dbReference type="GO" id="GO:0003723">
    <property type="term" value="F:RNA binding"/>
    <property type="evidence" value="ECO:0000318"/>
    <property type="project" value="GO_Central"/>
</dbReference>
<dbReference type="PANTHER" id="PTHR24015:SF260">
    <property type="entry name" value="PENTATRICOPEPTIDE REPEAT-CONTAINING PROTEIN"/>
    <property type="match status" value="1"/>
</dbReference>
<dbReference type="FunFam" id="1.25.40.10:FF:000344">
    <property type="entry name" value="Pentatricopeptide repeat-containing protein"/>
    <property type="match status" value="1"/>
</dbReference>
<dbReference type="OMA" id="WNGLMAA"/>
<dbReference type="Pfam" id="PF13041">
    <property type="entry name" value="PPR_2"/>
    <property type="match status" value="4"/>
</dbReference>
<dbReference type="GO" id="GO:0009451">
    <property type="term" value="P:RNA modification"/>
    <property type="evidence" value="ECO:0000318"/>
    <property type="project" value="GO_Central"/>
</dbReference>
<gene>
    <name evidence="3" type="ORF">AMTR_s00067p00084250</name>
</gene>
<protein>
    <submittedName>
        <fullName evidence="3">Uncharacterized protein</fullName>
    </submittedName>
</protein>
<organism evidence="3 4">
    <name type="scientific">Amborella trichopoda</name>
    <dbReference type="NCBI Taxonomy" id="13333"/>
    <lineage>
        <taxon>Eukaryota</taxon>
        <taxon>Viridiplantae</taxon>
        <taxon>Streptophyta</taxon>
        <taxon>Embryophyta</taxon>
        <taxon>Tracheophyta</taxon>
        <taxon>Spermatophyta</taxon>
        <taxon>Magnoliopsida</taxon>
        <taxon>Amborellales</taxon>
        <taxon>Amborellaceae</taxon>
        <taxon>Amborella</taxon>
    </lineage>
</organism>
<feature type="repeat" description="PPR" evidence="2">
    <location>
        <begin position="540"/>
        <end position="574"/>
    </location>
</feature>
<proteinExistence type="predicted"/>
<evidence type="ECO:0000313" key="3">
    <source>
        <dbReference type="EMBL" id="ERN18796.1"/>
    </source>
</evidence>
<dbReference type="InterPro" id="IPR046848">
    <property type="entry name" value="E_motif"/>
</dbReference>
<name>U5CZK2_AMBTC</name>
<feature type="repeat" description="PPR" evidence="2">
    <location>
        <begin position="201"/>
        <end position="235"/>
    </location>
</feature>
<dbReference type="InterPro" id="IPR002885">
    <property type="entry name" value="PPR_rpt"/>
</dbReference>
<accession>U5CZK2</accession>
<dbReference type="Pfam" id="PF20431">
    <property type="entry name" value="E_motif"/>
    <property type="match status" value="1"/>
</dbReference>
<dbReference type="SUPFAM" id="SSF48452">
    <property type="entry name" value="TPR-like"/>
    <property type="match status" value="2"/>
</dbReference>
<dbReference type="eggNOG" id="KOG4197">
    <property type="taxonomic scope" value="Eukaryota"/>
</dbReference>